<dbReference type="PANTHER" id="PTHR14119">
    <property type="entry name" value="HYDROLASE"/>
    <property type="match status" value="1"/>
</dbReference>
<evidence type="ECO:0000256" key="4">
    <source>
        <dbReference type="ARBA" id="ARBA00006336"/>
    </source>
</evidence>
<keyword evidence="10" id="KW-0067">ATP-binding</keyword>
<dbReference type="Gene3D" id="3.40.50.850">
    <property type="entry name" value="Isochorismatase-like"/>
    <property type="match status" value="1"/>
</dbReference>
<evidence type="ECO:0000256" key="2">
    <source>
        <dbReference type="ARBA" id="ARBA00001946"/>
    </source>
</evidence>
<dbReference type="InterPro" id="IPR036380">
    <property type="entry name" value="Isochorismatase-like_sf"/>
</dbReference>
<dbReference type="InterPro" id="IPR000868">
    <property type="entry name" value="Isochorismatase-like_dom"/>
</dbReference>
<dbReference type="InterPro" id="IPR000417">
    <property type="entry name" value="Hyethyz_kinase"/>
</dbReference>
<evidence type="ECO:0000313" key="15">
    <source>
        <dbReference type="Proteomes" id="UP001165205"/>
    </source>
</evidence>
<dbReference type="InterPro" id="IPR029056">
    <property type="entry name" value="Ribokinase-like"/>
</dbReference>
<dbReference type="InterPro" id="IPR050993">
    <property type="entry name" value="Isochorismatase_domain"/>
</dbReference>
<evidence type="ECO:0000256" key="8">
    <source>
        <dbReference type="ARBA" id="ARBA00022741"/>
    </source>
</evidence>
<organism evidence="14 15">
    <name type="scientific">Aspergillus oryzae</name>
    <name type="common">Yellow koji mold</name>
    <dbReference type="NCBI Taxonomy" id="5062"/>
    <lineage>
        <taxon>Eukaryota</taxon>
        <taxon>Fungi</taxon>
        <taxon>Dikarya</taxon>
        <taxon>Ascomycota</taxon>
        <taxon>Pezizomycotina</taxon>
        <taxon>Eurotiomycetes</taxon>
        <taxon>Eurotiomycetidae</taxon>
        <taxon>Eurotiales</taxon>
        <taxon>Aspergillaceae</taxon>
        <taxon>Aspergillus</taxon>
        <taxon>Aspergillus subgen. Circumdati</taxon>
    </lineage>
</organism>
<comment type="cofactor">
    <cofactor evidence="2">
        <name>Mg(2+)</name>
        <dbReference type="ChEBI" id="CHEBI:18420"/>
    </cofactor>
</comment>
<comment type="similarity">
    <text evidence="4">Belongs to the isochorismatase family.</text>
</comment>
<gene>
    <name evidence="14" type="ORF">Aory04_000106700</name>
</gene>
<dbReference type="PANTHER" id="PTHR14119:SF3">
    <property type="entry name" value="ISOCHORISMATASE DOMAIN-CONTAINING PROTEIN 2"/>
    <property type="match status" value="1"/>
</dbReference>
<dbReference type="EMBL" id="BSYA01000006">
    <property type="protein sequence ID" value="GMG23671.1"/>
    <property type="molecule type" value="Genomic_DNA"/>
</dbReference>
<dbReference type="GO" id="GO:0000287">
    <property type="term" value="F:magnesium ion binding"/>
    <property type="evidence" value="ECO:0007669"/>
    <property type="project" value="InterPro"/>
</dbReference>
<keyword evidence="12" id="KW-0784">Thiamine biosynthesis</keyword>
<evidence type="ECO:0000256" key="7">
    <source>
        <dbReference type="ARBA" id="ARBA00022723"/>
    </source>
</evidence>
<evidence type="ECO:0000256" key="12">
    <source>
        <dbReference type="ARBA" id="ARBA00022977"/>
    </source>
</evidence>
<dbReference type="EC" id="2.7.1.50" evidence="5"/>
<reference evidence="14" key="1">
    <citation type="submission" date="2023-04" db="EMBL/GenBank/DDBJ databases">
        <title>Aspergillus oryzae NBRC 4228.</title>
        <authorList>
            <person name="Ichikawa N."/>
            <person name="Sato H."/>
            <person name="Tonouchi N."/>
        </authorList>
    </citation>
    <scope>NUCLEOTIDE SEQUENCE</scope>
    <source>
        <strain evidence="14">NBRC 4228</strain>
    </source>
</reference>
<sequence>MAPHGDEAVDLAQFDGGLVVNMGTLTSESVPNYVKAIKAYNERGNPVVYDPVGAPATHIRRGAVKQLMAGGYFDLIKGNEGEIRQVFGSSGVIQRGVDSGPSRLDGQAKAILVRDLARREPNTLQIPTYVTTQNRSKLGDTVSELQPHLSSPNVKANVDKTLFSMITPEIEAKLPKTTAGETPLDAIIVGIETHICVTQTTLDMLERGHRVYVIVDGVSSVNSEERGIALARLRDAGAVVTSSESILFEILGDAGHGGFRTVSGLVKEMKEETKGALEVFSKI</sequence>
<dbReference type="SUPFAM" id="SSF53613">
    <property type="entry name" value="Ribokinase-like"/>
    <property type="match status" value="1"/>
</dbReference>
<keyword evidence="8" id="KW-0547">Nucleotide-binding</keyword>
<comment type="caution">
    <text evidence="14">The sequence shown here is derived from an EMBL/GenBank/DDBJ whole genome shotgun (WGS) entry which is preliminary data.</text>
</comment>
<protein>
    <recommendedName>
        <fullName evidence="5">hydroxyethylthiazole kinase</fullName>
        <ecNumber evidence="5">2.7.1.50</ecNumber>
    </recommendedName>
</protein>
<comment type="catalytic activity">
    <reaction evidence="1">
        <text>5-(2-hydroxyethyl)-4-methylthiazole + ATP = 4-methyl-5-(2-phosphooxyethyl)-thiazole + ADP + H(+)</text>
        <dbReference type="Rhea" id="RHEA:24212"/>
        <dbReference type="ChEBI" id="CHEBI:15378"/>
        <dbReference type="ChEBI" id="CHEBI:17957"/>
        <dbReference type="ChEBI" id="CHEBI:30616"/>
        <dbReference type="ChEBI" id="CHEBI:58296"/>
        <dbReference type="ChEBI" id="CHEBI:456216"/>
        <dbReference type="EC" id="2.7.1.50"/>
    </reaction>
</comment>
<evidence type="ECO:0000256" key="10">
    <source>
        <dbReference type="ARBA" id="ARBA00022840"/>
    </source>
</evidence>
<evidence type="ECO:0000256" key="1">
    <source>
        <dbReference type="ARBA" id="ARBA00001771"/>
    </source>
</evidence>
<proteinExistence type="inferred from homology"/>
<name>A0AAN4Y9E6_ASPOZ</name>
<dbReference type="GO" id="GO:0009228">
    <property type="term" value="P:thiamine biosynthetic process"/>
    <property type="evidence" value="ECO:0007669"/>
    <property type="project" value="UniProtKB-KW"/>
</dbReference>
<dbReference type="AlphaFoldDB" id="A0AAN4Y9E6"/>
<evidence type="ECO:0000256" key="6">
    <source>
        <dbReference type="ARBA" id="ARBA00022679"/>
    </source>
</evidence>
<keyword evidence="7" id="KW-0479">Metal-binding</keyword>
<accession>A0AAN4Y9E6</accession>
<dbReference type="GO" id="GO:0005524">
    <property type="term" value="F:ATP binding"/>
    <property type="evidence" value="ECO:0007669"/>
    <property type="project" value="UniProtKB-KW"/>
</dbReference>
<dbReference type="Pfam" id="PF00857">
    <property type="entry name" value="Isochorismatase"/>
    <property type="match status" value="1"/>
</dbReference>
<dbReference type="SUPFAM" id="SSF52499">
    <property type="entry name" value="Isochorismatase-like hydrolases"/>
    <property type="match status" value="1"/>
</dbReference>
<evidence type="ECO:0000256" key="3">
    <source>
        <dbReference type="ARBA" id="ARBA00004868"/>
    </source>
</evidence>
<feature type="domain" description="Isochorismatase-like" evidence="13">
    <location>
        <begin position="123"/>
        <end position="244"/>
    </location>
</feature>
<keyword evidence="9" id="KW-0418">Kinase</keyword>
<evidence type="ECO:0000313" key="14">
    <source>
        <dbReference type="EMBL" id="GMG23671.1"/>
    </source>
</evidence>
<evidence type="ECO:0000256" key="5">
    <source>
        <dbReference type="ARBA" id="ARBA00012129"/>
    </source>
</evidence>
<comment type="pathway">
    <text evidence="3">Cofactor biosynthesis; thiamine diphosphate biosynthesis; 4-methyl-5-(2-phosphoethyl)-thiazole from 5-(2-hydroxyethyl)-4-methylthiazole: step 1/1.</text>
</comment>
<keyword evidence="11" id="KW-0460">Magnesium</keyword>
<evidence type="ECO:0000256" key="9">
    <source>
        <dbReference type="ARBA" id="ARBA00022777"/>
    </source>
</evidence>
<evidence type="ECO:0000256" key="11">
    <source>
        <dbReference type="ARBA" id="ARBA00022842"/>
    </source>
</evidence>
<dbReference type="Proteomes" id="UP001165205">
    <property type="component" value="Unassembled WGS sequence"/>
</dbReference>
<dbReference type="PRINTS" id="PR01099">
    <property type="entry name" value="HYETHTZKNASE"/>
</dbReference>
<evidence type="ECO:0000259" key="13">
    <source>
        <dbReference type="Pfam" id="PF00857"/>
    </source>
</evidence>
<dbReference type="Pfam" id="PF02110">
    <property type="entry name" value="HK"/>
    <property type="match status" value="1"/>
</dbReference>
<dbReference type="GO" id="GO:0004417">
    <property type="term" value="F:hydroxyethylthiazole kinase activity"/>
    <property type="evidence" value="ECO:0007669"/>
    <property type="project" value="UniProtKB-EC"/>
</dbReference>
<keyword evidence="6" id="KW-0808">Transferase</keyword>